<organism evidence="5">
    <name type="scientific">viral metagenome</name>
    <dbReference type="NCBI Taxonomy" id="1070528"/>
    <lineage>
        <taxon>unclassified sequences</taxon>
        <taxon>metagenomes</taxon>
        <taxon>organismal metagenomes</taxon>
    </lineage>
</organism>
<evidence type="ECO:0000256" key="3">
    <source>
        <dbReference type="ARBA" id="ARBA00022833"/>
    </source>
</evidence>
<dbReference type="EMBL" id="MN739508">
    <property type="protein sequence ID" value="QHT09153.1"/>
    <property type="molecule type" value="Genomic_DNA"/>
</dbReference>
<dbReference type="PROSITE" id="PS50199">
    <property type="entry name" value="ZF_RANBP2_2"/>
    <property type="match status" value="1"/>
</dbReference>
<evidence type="ECO:0000313" key="5">
    <source>
        <dbReference type="EMBL" id="QHT09153.1"/>
    </source>
</evidence>
<keyword evidence="1" id="KW-0479">Metal-binding</keyword>
<feature type="domain" description="RanBP2-type" evidence="4">
    <location>
        <begin position="21"/>
        <end position="50"/>
    </location>
</feature>
<dbReference type="InterPro" id="IPR001876">
    <property type="entry name" value="Znf_RanBP2"/>
</dbReference>
<dbReference type="AlphaFoldDB" id="A0A6C0CY37"/>
<dbReference type="Gene3D" id="4.10.1060.10">
    <property type="entry name" value="Zinc finger, RanBP2-type"/>
    <property type="match status" value="1"/>
</dbReference>
<keyword evidence="2" id="KW-0863">Zinc-finger</keyword>
<evidence type="ECO:0000256" key="1">
    <source>
        <dbReference type="ARBA" id="ARBA00022723"/>
    </source>
</evidence>
<sequence>MVEEAVTEVSVKEAVKEVSVEDGHWECPQCGYSCFIARSDCFKCGAYRPLDDTFISEGVPLKALVG</sequence>
<name>A0A6C0CY37_9ZZZZ</name>
<proteinExistence type="predicted"/>
<dbReference type="SMART" id="SM00547">
    <property type="entry name" value="ZnF_RBZ"/>
    <property type="match status" value="1"/>
</dbReference>
<protein>
    <recommendedName>
        <fullName evidence="4">RanBP2-type domain-containing protein</fullName>
    </recommendedName>
</protein>
<dbReference type="GO" id="GO:0008270">
    <property type="term" value="F:zinc ion binding"/>
    <property type="evidence" value="ECO:0007669"/>
    <property type="project" value="UniProtKB-KW"/>
</dbReference>
<keyword evidence="3" id="KW-0862">Zinc</keyword>
<evidence type="ECO:0000259" key="4">
    <source>
        <dbReference type="PROSITE" id="PS50199"/>
    </source>
</evidence>
<dbReference type="SUPFAM" id="SSF90209">
    <property type="entry name" value="Ran binding protein zinc finger-like"/>
    <property type="match status" value="1"/>
</dbReference>
<evidence type="ECO:0000256" key="2">
    <source>
        <dbReference type="ARBA" id="ARBA00022771"/>
    </source>
</evidence>
<dbReference type="InterPro" id="IPR036443">
    <property type="entry name" value="Znf_RanBP2_sf"/>
</dbReference>
<reference evidence="5" key="1">
    <citation type="journal article" date="2020" name="Nature">
        <title>Giant virus diversity and host interactions through global metagenomics.</title>
        <authorList>
            <person name="Schulz F."/>
            <person name="Roux S."/>
            <person name="Paez-Espino D."/>
            <person name="Jungbluth S."/>
            <person name="Walsh D.A."/>
            <person name="Denef V.J."/>
            <person name="McMahon K.D."/>
            <person name="Konstantinidis K.T."/>
            <person name="Eloe-Fadrosh E.A."/>
            <person name="Kyrpides N.C."/>
            <person name="Woyke T."/>
        </authorList>
    </citation>
    <scope>NUCLEOTIDE SEQUENCE</scope>
    <source>
        <strain evidence="5">GVMAG-M-3300023110-24</strain>
    </source>
</reference>
<accession>A0A6C0CY37</accession>